<comment type="caution">
    <text evidence="1">The sequence shown here is derived from an EMBL/GenBank/DDBJ whole genome shotgun (WGS) entry which is preliminary data.</text>
</comment>
<reference evidence="1" key="2">
    <citation type="journal article" date="2022" name="Proc. Natl. Acad. Sci. U.S.A.">
        <title>Diploid-dominant life cycles characterize the early evolution of Fungi.</title>
        <authorList>
            <person name="Amses K.R."/>
            <person name="Simmons D.R."/>
            <person name="Longcore J.E."/>
            <person name="Mondo S.J."/>
            <person name="Seto K."/>
            <person name="Jeronimo G.H."/>
            <person name="Bonds A.E."/>
            <person name="Quandt C.A."/>
            <person name="Davis W.J."/>
            <person name="Chang Y."/>
            <person name="Federici B.A."/>
            <person name="Kuo A."/>
            <person name="LaButti K."/>
            <person name="Pangilinan J."/>
            <person name="Andreopoulos W."/>
            <person name="Tritt A."/>
            <person name="Riley R."/>
            <person name="Hundley H."/>
            <person name="Johnson J."/>
            <person name="Lipzen A."/>
            <person name="Barry K."/>
            <person name="Lang B.F."/>
            <person name="Cuomo C.A."/>
            <person name="Buchler N.E."/>
            <person name="Grigoriev I.V."/>
            <person name="Spatafora J.W."/>
            <person name="Stajich J.E."/>
            <person name="James T.Y."/>
        </authorList>
    </citation>
    <scope>NUCLEOTIDE SEQUENCE</scope>
    <source>
        <strain evidence="1">AG</strain>
    </source>
</reference>
<dbReference type="Proteomes" id="UP001206595">
    <property type="component" value="Unassembled WGS sequence"/>
</dbReference>
<keyword evidence="2" id="KW-1185">Reference proteome</keyword>
<evidence type="ECO:0000313" key="2">
    <source>
        <dbReference type="Proteomes" id="UP001206595"/>
    </source>
</evidence>
<dbReference type="EMBL" id="MU620893">
    <property type="protein sequence ID" value="KAI8584174.1"/>
    <property type="molecule type" value="Genomic_DNA"/>
</dbReference>
<protein>
    <submittedName>
        <fullName evidence="1">Uncharacterized protein</fullName>
    </submittedName>
</protein>
<accession>A0AAD5HIL6</accession>
<dbReference type="AlphaFoldDB" id="A0AAD5HIL6"/>
<organism evidence="1 2">
    <name type="scientific">Umbelopsis ramanniana AG</name>
    <dbReference type="NCBI Taxonomy" id="1314678"/>
    <lineage>
        <taxon>Eukaryota</taxon>
        <taxon>Fungi</taxon>
        <taxon>Fungi incertae sedis</taxon>
        <taxon>Mucoromycota</taxon>
        <taxon>Mucoromycotina</taxon>
        <taxon>Umbelopsidomycetes</taxon>
        <taxon>Umbelopsidales</taxon>
        <taxon>Umbelopsidaceae</taxon>
        <taxon>Umbelopsis</taxon>
    </lineage>
</organism>
<proteinExistence type="predicted"/>
<gene>
    <name evidence="1" type="ORF">K450DRAFT_218525</name>
</gene>
<dbReference type="GeneID" id="75910569"/>
<reference evidence="1" key="1">
    <citation type="submission" date="2021-06" db="EMBL/GenBank/DDBJ databases">
        <authorList>
            <consortium name="DOE Joint Genome Institute"/>
            <person name="Mondo S.J."/>
            <person name="Amses K.R."/>
            <person name="Simmons D.R."/>
            <person name="Longcore J.E."/>
            <person name="Seto K."/>
            <person name="Alves G.H."/>
            <person name="Bonds A.E."/>
            <person name="Quandt C.A."/>
            <person name="Davis W.J."/>
            <person name="Chang Y."/>
            <person name="Letcher P.M."/>
            <person name="Powell M.J."/>
            <person name="Kuo A."/>
            <person name="Labutti K."/>
            <person name="Pangilinan J."/>
            <person name="Andreopoulos W."/>
            <person name="Tritt A."/>
            <person name="Riley R."/>
            <person name="Hundley H."/>
            <person name="Johnson J."/>
            <person name="Lipzen A."/>
            <person name="Barry K."/>
            <person name="Berbee M.L."/>
            <person name="Buchler N.E."/>
            <person name="Grigoriev I.V."/>
            <person name="Spatafora J.W."/>
            <person name="Stajich J.E."/>
            <person name="James T.Y."/>
        </authorList>
    </citation>
    <scope>NUCLEOTIDE SEQUENCE</scope>
    <source>
        <strain evidence="1">AG</strain>
    </source>
</reference>
<dbReference type="RefSeq" id="XP_051449178.1">
    <property type="nucleotide sequence ID" value="XM_051585219.1"/>
</dbReference>
<sequence length="89" mass="10388">MRENPAARLNLFISARSSLKSRCGFFFSFFFFLLFTSPSSISPYTYNESRSYIQMIVSMCLPRPFKCNWEHFTIELPTVAKVHLTPFST</sequence>
<evidence type="ECO:0000313" key="1">
    <source>
        <dbReference type="EMBL" id="KAI8584174.1"/>
    </source>
</evidence>
<name>A0AAD5HIL6_UMBRA</name>